<name>A0A078GQ78_BRANA</name>
<dbReference type="AlphaFoldDB" id="A0A078GQ78"/>
<proteinExistence type="predicted"/>
<keyword evidence="2" id="KW-1185">Reference proteome</keyword>
<gene>
    <name evidence="1" type="primary">BnaC04g51020D</name>
    <name evidence="1" type="ORF">GSBRNA2T00038106001</name>
</gene>
<dbReference type="Gramene" id="CDY27461">
    <property type="protein sequence ID" value="CDY27461"/>
    <property type="gene ID" value="GSBRNA2T00038106001"/>
</dbReference>
<evidence type="ECO:0000313" key="1">
    <source>
        <dbReference type="EMBL" id="CDY27461.1"/>
    </source>
</evidence>
<organism evidence="1 2">
    <name type="scientific">Brassica napus</name>
    <name type="common">Rape</name>
    <dbReference type="NCBI Taxonomy" id="3708"/>
    <lineage>
        <taxon>Eukaryota</taxon>
        <taxon>Viridiplantae</taxon>
        <taxon>Streptophyta</taxon>
        <taxon>Embryophyta</taxon>
        <taxon>Tracheophyta</taxon>
        <taxon>Spermatophyta</taxon>
        <taxon>Magnoliopsida</taxon>
        <taxon>eudicotyledons</taxon>
        <taxon>Gunneridae</taxon>
        <taxon>Pentapetalae</taxon>
        <taxon>rosids</taxon>
        <taxon>malvids</taxon>
        <taxon>Brassicales</taxon>
        <taxon>Brassicaceae</taxon>
        <taxon>Brassiceae</taxon>
        <taxon>Brassica</taxon>
    </lineage>
</organism>
<evidence type="ECO:0000313" key="2">
    <source>
        <dbReference type="Proteomes" id="UP000028999"/>
    </source>
</evidence>
<dbReference type="Proteomes" id="UP000028999">
    <property type="component" value="Unassembled WGS sequence"/>
</dbReference>
<accession>A0A078GQ78</accession>
<protein>
    <submittedName>
        <fullName evidence="1">BnaC04g51020D protein</fullName>
    </submittedName>
</protein>
<reference evidence="1 2" key="1">
    <citation type="journal article" date="2014" name="Science">
        <title>Plant genetics. Early allopolyploid evolution in the post-Neolithic Brassica napus oilseed genome.</title>
        <authorList>
            <person name="Chalhoub B."/>
            <person name="Denoeud F."/>
            <person name="Liu S."/>
            <person name="Parkin I.A."/>
            <person name="Tang H."/>
            <person name="Wang X."/>
            <person name="Chiquet J."/>
            <person name="Belcram H."/>
            <person name="Tong C."/>
            <person name="Samans B."/>
            <person name="Correa M."/>
            <person name="Da Silva C."/>
            <person name="Just J."/>
            <person name="Falentin C."/>
            <person name="Koh C.S."/>
            <person name="Le Clainche I."/>
            <person name="Bernard M."/>
            <person name="Bento P."/>
            <person name="Noel B."/>
            <person name="Labadie K."/>
            <person name="Alberti A."/>
            <person name="Charles M."/>
            <person name="Arnaud D."/>
            <person name="Guo H."/>
            <person name="Daviaud C."/>
            <person name="Alamery S."/>
            <person name="Jabbari K."/>
            <person name="Zhao M."/>
            <person name="Edger P.P."/>
            <person name="Chelaifa H."/>
            <person name="Tack D."/>
            <person name="Lassalle G."/>
            <person name="Mestiri I."/>
            <person name="Schnel N."/>
            <person name="Le Paslier M.C."/>
            <person name="Fan G."/>
            <person name="Renault V."/>
            <person name="Bayer P.E."/>
            <person name="Golicz A.A."/>
            <person name="Manoli S."/>
            <person name="Lee T.H."/>
            <person name="Thi V.H."/>
            <person name="Chalabi S."/>
            <person name="Hu Q."/>
            <person name="Fan C."/>
            <person name="Tollenaere R."/>
            <person name="Lu Y."/>
            <person name="Battail C."/>
            <person name="Shen J."/>
            <person name="Sidebottom C.H."/>
            <person name="Wang X."/>
            <person name="Canaguier A."/>
            <person name="Chauveau A."/>
            <person name="Berard A."/>
            <person name="Deniot G."/>
            <person name="Guan M."/>
            <person name="Liu Z."/>
            <person name="Sun F."/>
            <person name="Lim Y.P."/>
            <person name="Lyons E."/>
            <person name="Town C.D."/>
            <person name="Bancroft I."/>
            <person name="Wang X."/>
            <person name="Meng J."/>
            <person name="Ma J."/>
            <person name="Pires J.C."/>
            <person name="King G.J."/>
            <person name="Brunel D."/>
            <person name="Delourme R."/>
            <person name="Renard M."/>
            <person name="Aury J.M."/>
            <person name="Adams K.L."/>
            <person name="Batley J."/>
            <person name="Snowdon R.J."/>
            <person name="Tost J."/>
            <person name="Edwards D."/>
            <person name="Zhou Y."/>
            <person name="Hua W."/>
            <person name="Sharpe A.G."/>
            <person name="Paterson A.H."/>
            <person name="Guan C."/>
            <person name="Wincker P."/>
        </authorList>
    </citation>
    <scope>NUCLEOTIDE SEQUENCE [LARGE SCALE GENOMIC DNA]</scope>
    <source>
        <strain evidence="2">cv. Darmor-bzh</strain>
    </source>
</reference>
<sequence>MSSVLNRYNTNRISQSRAALPFS</sequence>
<dbReference type="PaxDb" id="3708-A0A078GQ78"/>
<dbReference type="EMBL" id="LK032205">
    <property type="protein sequence ID" value="CDY27461.1"/>
    <property type="molecule type" value="Genomic_DNA"/>
</dbReference>